<sequence>MEFLASKESPRRTDLAVRVDLCELMKKIEGAILENATRQGARANRRIQVSLSLPHSLPDKIAEILTLLPNVSHCVCNISMTIFSFKSSYIHIFDRLGIYICSHAGWCPKQTPSSARPIIQSVSQSKLVSLNHNISCSTAMDKAYVAVLSFAFLFVLHYLVGRAGGNGRKGNNGKGKAAQRLPPSPPAVPFLGHLHLVKTPFHEALAGLAARHGPVFSMRMGSRGAVVVSSPECAKECFTEHDVAFANRPRFATQELVSFGGAALATASYGPYWRNLRRVAAVQLLSAHRVACMSSFISAEVRAMVRRMSRAAAAAPDGAARIQLKRRLFEVSLSVLMETIAQTKTSRTEANADTDMSPEAHEFKQIVDEIVPHLGTANLWDYLPVLQWFDVFGVRNKIMAPVSRRDAFLRRLIDAERRRLDDGGDSDKKSMIAVLLSLQKSEPELYTDTMIMALCWDLFGAGTETTSSTTEWAMSLLLNHPEALKKARAEIDAVVGSSHLITPDDVPRLGYLHCVINETLRMYPAAPLLLPHESSADCKVGGYDVPRGTLLIVNAYAIHRDPAVWEDPAEFRPERFEDGKAEGRLLMPFGMGRRKCPGETLALRTVGMVLGTLIQCFDWDRVDGVEIGMTEAGGLTMPRAVPLEATCKPRAAMNDVLQKL</sequence>
<dbReference type="PRINTS" id="PR00385">
    <property type="entry name" value="P450"/>
</dbReference>
<dbReference type="Proteomes" id="UP000604825">
    <property type="component" value="Unassembled WGS sequence"/>
</dbReference>
<protein>
    <recommendedName>
        <fullName evidence="9">Cytochrome P450</fullName>
    </recommendedName>
</protein>
<keyword evidence="3 6" id="KW-0560">Oxidoreductase</keyword>
<comment type="cofactor">
    <cofactor evidence="5">
        <name>heme</name>
        <dbReference type="ChEBI" id="CHEBI:30413"/>
    </cofactor>
</comment>
<name>A0A811MJX8_9POAL</name>
<dbReference type="EMBL" id="CAJGYO010000001">
    <property type="protein sequence ID" value="CAD6207821.1"/>
    <property type="molecule type" value="Genomic_DNA"/>
</dbReference>
<evidence type="ECO:0000313" key="8">
    <source>
        <dbReference type="Proteomes" id="UP000604825"/>
    </source>
</evidence>
<keyword evidence="1 5" id="KW-0349">Heme</keyword>
<organism evidence="7 8">
    <name type="scientific">Miscanthus lutarioriparius</name>
    <dbReference type="NCBI Taxonomy" id="422564"/>
    <lineage>
        <taxon>Eukaryota</taxon>
        <taxon>Viridiplantae</taxon>
        <taxon>Streptophyta</taxon>
        <taxon>Embryophyta</taxon>
        <taxon>Tracheophyta</taxon>
        <taxon>Spermatophyta</taxon>
        <taxon>Magnoliopsida</taxon>
        <taxon>Liliopsida</taxon>
        <taxon>Poales</taxon>
        <taxon>Poaceae</taxon>
        <taxon>PACMAD clade</taxon>
        <taxon>Panicoideae</taxon>
        <taxon>Andropogonodae</taxon>
        <taxon>Andropogoneae</taxon>
        <taxon>Saccharinae</taxon>
        <taxon>Miscanthus</taxon>
    </lineage>
</organism>
<comment type="caution">
    <text evidence="7">The sequence shown here is derived from an EMBL/GenBank/DDBJ whole genome shotgun (WGS) entry which is preliminary data.</text>
</comment>
<keyword evidence="6" id="KW-0503">Monooxygenase</keyword>
<dbReference type="SUPFAM" id="SSF48264">
    <property type="entry name" value="Cytochrome P450"/>
    <property type="match status" value="1"/>
</dbReference>
<dbReference type="GO" id="GO:0004497">
    <property type="term" value="F:monooxygenase activity"/>
    <property type="evidence" value="ECO:0007669"/>
    <property type="project" value="UniProtKB-KW"/>
</dbReference>
<feature type="binding site" description="axial binding residue" evidence="5">
    <location>
        <position position="596"/>
    </location>
    <ligand>
        <name>heme</name>
        <dbReference type="ChEBI" id="CHEBI:30413"/>
    </ligand>
    <ligandPart>
        <name>Fe</name>
        <dbReference type="ChEBI" id="CHEBI:18248"/>
    </ligandPart>
</feature>
<dbReference type="PRINTS" id="PR00463">
    <property type="entry name" value="EP450I"/>
</dbReference>
<evidence type="ECO:0000256" key="3">
    <source>
        <dbReference type="ARBA" id="ARBA00023002"/>
    </source>
</evidence>
<dbReference type="PANTHER" id="PTHR47947:SF23">
    <property type="entry name" value="CYTOCHROME P450 FAMILY PROTEIN, EXPRESSED"/>
    <property type="match status" value="1"/>
</dbReference>
<reference evidence="7" key="1">
    <citation type="submission" date="2020-10" db="EMBL/GenBank/DDBJ databases">
        <authorList>
            <person name="Han B."/>
            <person name="Lu T."/>
            <person name="Zhao Q."/>
            <person name="Huang X."/>
            <person name="Zhao Y."/>
        </authorList>
    </citation>
    <scope>NUCLEOTIDE SEQUENCE</scope>
</reference>
<evidence type="ECO:0000256" key="5">
    <source>
        <dbReference type="PIRSR" id="PIRSR602401-1"/>
    </source>
</evidence>
<keyword evidence="2 5" id="KW-0479">Metal-binding</keyword>
<dbReference type="InterPro" id="IPR036396">
    <property type="entry name" value="Cyt_P450_sf"/>
</dbReference>
<gene>
    <name evidence="7" type="ORF">NCGR_LOCUS5319</name>
</gene>
<keyword evidence="8" id="KW-1185">Reference proteome</keyword>
<dbReference type="InterPro" id="IPR002401">
    <property type="entry name" value="Cyt_P450_E_grp-I"/>
</dbReference>
<dbReference type="InterPro" id="IPR001128">
    <property type="entry name" value="Cyt_P450"/>
</dbReference>
<dbReference type="InterPro" id="IPR017972">
    <property type="entry name" value="Cyt_P450_CS"/>
</dbReference>
<dbReference type="GO" id="GO:0016705">
    <property type="term" value="F:oxidoreductase activity, acting on paired donors, with incorporation or reduction of molecular oxygen"/>
    <property type="evidence" value="ECO:0007669"/>
    <property type="project" value="InterPro"/>
</dbReference>
<evidence type="ECO:0000313" key="7">
    <source>
        <dbReference type="EMBL" id="CAD6207821.1"/>
    </source>
</evidence>
<dbReference type="Pfam" id="PF00067">
    <property type="entry name" value="p450"/>
    <property type="match status" value="1"/>
</dbReference>
<dbReference type="Gene3D" id="1.10.630.10">
    <property type="entry name" value="Cytochrome P450"/>
    <property type="match status" value="1"/>
</dbReference>
<dbReference type="GO" id="GO:0020037">
    <property type="term" value="F:heme binding"/>
    <property type="evidence" value="ECO:0007669"/>
    <property type="project" value="InterPro"/>
</dbReference>
<dbReference type="FunFam" id="1.10.630.10:FF:000104">
    <property type="entry name" value="Cytochrome P450 family 81 subfamily D polypeptide 8"/>
    <property type="match status" value="1"/>
</dbReference>
<proteinExistence type="inferred from homology"/>
<evidence type="ECO:0000256" key="4">
    <source>
        <dbReference type="ARBA" id="ARBA00023004"/>
    </source>
</evidence>
<dbReference type="AlphaFoldDB" id="A0A811MJX8"/>
<comment type="similarity">
    <text evidence="6">Belongs to the cytochrome P450 family.</text>
</comment>
<accession>A0A811MJX8</accession>
<dbReference type="GO" id="GO:0005506">
    <property type="term" value="F:iron ion binding"/>
    <property type="evidence" value="ECO:0007669"/>
    <property type="project" value="InterPro"/>
</dbReference>
<evidence type="ECO:0000256" key="2">
    <source>
        <dbReference type="ARBA" id="ARBA00022723"/>
    </source>
</evidence>
<keyword evidence="4 5" id="KW-0408">Iron</keyword>
<dbReference type="OrthoDB" id="1055148at2759"/>
<dbReference type="InterPro" id="IPR050651">
    <property type="entry name" value="Plant_Cytochrome_P450_Monoox"/>
</dbReference>
<dbReference type="PROSITE" id="PS00086">
    <property type="entry name" value="CYTOCHROME_P450"/>
    <property type="match status" value="1"/>
</dbReference>
<evidence type="ECO:0000256" key="1">
    <source>
        <dbReference type="ARBA" id="ARBA00022617"/>
    </source>
</evidence>
<dbReference type="PANTHER" id="PTHR47947">
    <property type="entry name" value="CYTOCHROME P450 82C3-RELATED"/>
    <property type="match status" value="1"/>
</dbReference>
<dbReference type="FunFam" id="1.10.630.10:FF:000175">
    <property type="entry name" value="Cytochrome P450 family 81 subfamily D polypeptide 8"/>
    <property type="match status" value="1"/>
</dbReference>
<evidence type="ECO:0008006" key="9">
    <source>
        <dbReference type="Google" id="ProtNLM"/>
    </source>
</evidence>
<evidence type="ECO:0000256" key="6">
    <source>
        <dbReference type="RuleBase" id="RU000461"/>
    </source>
</evidence>